<organism evidence="1 2">
    <name type="scientific">Roseisalinus antarcticus</name>
    <dbReference type="NCBI Taxonomy" id="254357"/>
    <lineage>
        <taxon>Bacteria</taxon>
        <taxon>Pseudomonadati</taxon>
        <taxon>Pseudomonadota</taxon>
        <taxon>Alphaproteobacteria</taxon>
        <taxon>Rhodobacterales</taxon>
        <taxon>Roseobacteraceae</taxon>
        <taxon>Roseisalinus</taxon>
    </lineage>
</organism>
<dbReference type="Proteomes" id="UP000193900">
    <property type="component" value="Unassembled WGS sequence"/>
</dbReference>
<gene>
    <name evidence="1" type="ORF">ROA7023_02541</name>
</gene>
<protein>
    <submittedName>
        <fullName evidence="1">Uncharacterized protein</fullName>
    </submittedName>
</protein>
<dbReference type="AlphaFoldDB" id="A0A1Y5T5A1"/>
<evidence type="ECO:0000313" key="2">
    <source>
        <dbReference type="Proteomes" id="UP000193900"/>
    </source>
</evidence>
<accession>A0A1Y5T5A1</accession>
<reference evidence="1 2" key="1">
    <citation type="submission" date="2017-03" db="EMBL/GenBank/DDBJ databases">
        <authorList>
            <person name="Afonso C.L."/>
            <person name="Miller P.J."/>
            <person name="Scott M.A."/>
            <person name="Spackman E."/>
            <person name="Goraichik I."/>
            <person name="Dimitrov K.M."/>
            <person name="Suarez D.L."/>
            <person name="Swayne D.E."/>
        </authorList>
    </citation>
    <scope>NUCLEOTIDE SEQUENCE [LARGE SCALE GENOMIC DNA]</scope>
    <source>
        <strain evidence="1 2">CECT 7023</strain>
    </source>
</reference>
<sequence>MRVFRDGETLRMEFDSHARVPMPPIRGALQLLVAFENIREAAGHLVCPVAAGFDGSEEPRRMIAGHPGIMPERSHTAHMAVSSVDAQRRFISENPPVGPTSR</sequence>
<evidence type="ECO:0000313" key="1">
    <source>
        <dbReference type="EMBL" id="SLN56252.1"/>
    </source>
</evidence>
<dbReference type="EMBL" id="FWFZ01000012">
    <property type="protein sequence ID" value="SLN56252.1"/>
    <property type="molecule type" value="Genomic_DNA"/>
</dbReference>
<name>A0A1Y5T5A1_9RHOB</name>
<keyword evidence="2" id="KW-1185">Reference proteome</keyword>
<proteinExistence type="predicted"/>